<dbReference type="Proteomes" id="UP000605970">
    <property type="component" value="Unassembled WGS sequence"/>
</dbReference>
<dbReference type="OrthoDB" id="5815739at2759"/>
<comment type="caution">
    <text evidence="2">The sequence shown here is derived from an EMBL/GenBank/DDBJ whole genome shotgun (WGS) entry which is preliminary data.</text>
</comment>
<organism evidence="2 3">
    <name type="scientific">Meloidogyne graminicola</name>
    <dbReference type="NCBI Taxonomy" id="189291"/>
    <lineage>
        <taxon>Eukaryota</taxon>
        <taxon>Metazoa</taxon>
        <taxon>Ecdysozoa</taxon>
        <taxon>Nematoda</taxon>
        <taxon>Chromadorea</taxon>
        <taxon>Rhabditida</taxon>
        <taxon>Tylenchina</taxon>
        <taxon>Tylenchomorpha</taxon>
        <taxon>Tylenchoidea</taxon>
        <taxon>Meloidogynidae</taxon>
        <taxon>Meloidogyninae</taxon>
        <taxon>Meloidogyne</taxon>
    </lineage>
</organism>
<evidence type="ECO:0000313" key="2">
    <source>
        <dbReference type="EMBL" id="KAF7633353.1"/>
    </source>
</evidence>
<proteinExistence type="predicted"/>
<dbReference type="EMBL" id="JABEBT010000078">
    <property type="protein sequence ID" value="KAF7633353.1"/>
    <property type="molecule type" value="Genomic_DNA"/>
</dbReference>
<keyword evidence="3" id="KW-1185">Reference proteome</keyword>
<feature type="region of interest" description="Disordered" evidence="1">
    <location>
        <begin position="232"/>
        <end position="265"/>
    </location>
</feature>
<sequence length="492" mass="55806">MFCSCFNIKGRQEPSGDEYFPYGAGRSPNSFTSKHEIIDRPASTSNNKTNNSMHNSMTQGSSCGIFNFLRHREKTRKKGSKEELRLQKTRLCSFGKVGKIRLKKNNTLSCRKTESVDDELDTDGYSKLDGDIHLRERYDYPTFLRGVNCPGGIDEHLYASASQTYSFWSEDPYSSIKSVIGDRAMGTRGDESSIYEPGYSKIRKIPIQRAKVTSAEDPKNSPLDLYSKIVHSNHRSKRDFRPEEHPSTSADNEPSNNLDNPQKFSVDDKSLLDNQQDSVSGSITSGSQPSYRYLTVRESPRIVRERIRRREEAAAALLLNENNENSDRSVGERRNEHYYSEINEYESVGGESLYNRSIFQPANENMKGFFRLKYFIQNLVSSSAQHKQLANGVGTLEMLRLDFGLNGSVKPPHPPTSPVPKTLPLPSCSSSNDLPPQFSVVSKPSIRRPVVLRMPHKHFEYTIHTSSRFSTNSDFSKHIRDVLQLFGLMEDL</sequence>
<name>A0A8S9ZIY0_9BILA</name>
<evidence type="ECO:0000313" key="3">
    <source>
        <dbReference type="Proteomes" id="UP000605970"/>
    </source>
</evidence>
<accession>A0A8S9ZIY0</accession>
<protein>
    <submittedName>
        <fullName evidence="2">Uncharacterized protein</fullName>
    </submittedName>
</protein>
<dbReference type="AlphaFoldDB" id="A0A8S9ZIY0"/>
<feature type="compositionally biased region" description="Polar residues" evidence="1">
    <location>
        <begin position="247"/>
        <end position="263"/>
    </location>
</feature>
<gene>
    <name evidence="2" type="ORF">Mgra_00007235</name>
</gene>
<evidence type="ECO:0000256" key="1">
    <source>
        <dbReference type="SAM" id="MobiDB-lite"/>
    </source>
</evidence>
<reference evidence="2" key="1">
    <citation type="journal article" date="2020" name="Ecol. Evol.">
        <title>Genome structure and content of the rice root-knot nematode (Meloidogyne graminicola).</title>
        <authorList>
            <person name="Phan N.T."/>
            <person name="Danchin E.G.J."/>
            <person name="Klopp C."/>
            <person name="Perfus-Barbeoch L."/>
            <person name="Kozlowski D.K."/>
            <person name="Koutsovoulos G.D."/>
            <person name="Lopez-Roques C."/>
            <person name="Bouchez O."/>
            <person name="Zahm M."/>
            <person name="Besnard G."/>
            <person name="Bellafiore S."/>
        </authorList>
    </citation>
    <scope>NUCLEOTIDE SEQUENCE</scope>
    <source>
        <strain evidence="2">VN-18</strain>
    </source>
</reference>